<evidence type="ECO:0000313" key="1">
    <source>
        <dbReference type="EMBL" id="KKL82922.1"/>
    </source>
</evidence>
<accession>A0A0F9I668</accession>
<dbReference type="AlphaFoldDB" id="A0A0F9I668"/>
<organism evidence="1">
    <name type="scientific">marine sediment metagenome</name>
    <dbReference type="NCBI Taxonomy" id="412755"/>
    <lineage>
        <taxon>unclassified sequences</taxon>
        <taxon>metagenomes</taxon>
        <taxon>ecological metagenomes</taxon>
    </lineage>
</organism>
<comment type="caution">
    <text evidence="1">The sequence shown here is derived from an EMBL/GenBank/DDBJ whole genome shotgun (WGS) entry which is preliminary data.</text>
</comment>
<dbReference type="EMBL" id="LAZR01022134">
    <property type="protein sequence ID" value="KKL82922.1"/>
    <property type="molecule type" value="Genomic_DNA"/>
</dbReference>
<reference evidence="1" key="1">
    <citation type="journal article" date="2015" name="Nature">
        <title>Complex archaea that bridge the gap between prokaryotes and eukaryotes.</title>
        <authorList>
            <person name="Spang A."/>
            <person name="Saw J.H."/>
            <person name="Jorgensen S.L."/>
            <person name="Zaremba-Niedzwiedzka K."/>
            <person name="Martijn J."/>
            <person name="Lind A.E."/>
            <person name="van Eijk R."/>
            <person name="Schleper C."/>
            <person name="Guy L."/>
            <person name="Ettema T.J."/>
        </authorList>
    </citation>
    <scope>NUCLEOTIDE SEQUENCE</scope>
</reference>
<proteinExistence type="predicted"/>
<gene>
    <name evidence="1" type="ORF">LCGC14_1979920</name>
</gene>
<protein>
    <submittedName>
        <fullName evidence="1">Uncharacterized protein</fullName>
    </submittedName>
</protein>
<sequence length="112" mass="12482">MSEIITVGLDLAKNGEWAKLGGVCVCWWFNERGTAMEVRIIVETTFENGTTKTRHLGCLSRPFRRMQPEGFGLLLEDAKTILGQLQNAILLDQIEEVSEASRICPDCGKVRA</sequence>
<name>A0A0F9I668_9ZZZZ</name>